<evidence type="ECO:0000256" key="7">
    <source>
        <dbReference type="ARBA" id="ARBA00023136"/>
    </source>
</evidence>
<evidence type="ECO:0000313" key="11">
    <source>
        <dbReference type="EMBL" id="KRK39858.1"/>
    </source>
</evidence>
<dbReference type="GO" id="GO:1904680">
    <property type="term" value="F:peptide transmembrane transporter activity"/>
    <property type="evidence" value="ECO:0007669"/>
    <property type="project" value="InterPro"/>
</dbReference>
<name>A0A0R1H8B5_9LACO</name>
<evidence type="ECO:0000256" key="5">
    <source>
        <dbReference type="ARBA" id="ARBA00022692"/>
    </source>
</evidence>
<sequence length="448" mass="48991">MIDRLANGGLNLTQSTGASIMAIYGSLVYMSSVLGGFISDRILGPRRTILYGGILIMLGHIVLAMPLKMVGLLFSILLITLGTGFLKPNVSDMVGSLYPPTDPRRDAGFTIYYMGINIGALAAPLIVGWLGQTYNYHLGFSLAAIGMFFGLLQYYMDGRKYLNHIGLAPTDPLDATGMSKLKKRVLMAVAIFVILIAGMAATHTLTIKNIILLITIIGVLLPVFYFTMILRSPKVTAIERSRIVAYIMLFLVSIIFWAIFEQGSIVLALFASTQTQLDWMGLHIQASQFQSVNAFYCIIYTPLFAGLWTKMGNHQPASSRKFGIGSIFAGSSFLWMTIPVLLFGVTTKVSPLWLIGSWALLEIGEMLISPIGLSLTTKLAPKAFKAQMMSVWFLSEAAAQAINAQIVQFYTPRTEVPYFAIIGGIAILAGILLILFTPKMKQLMHGIS</sequence>
<evidence type="ECO:0000256" key="8">
    <source>
        <dbReference type="RuleBase" id="RU003755"/>
    </source>
</evidence>
<feature type="transmembrane region" description="Helical" evidence="9">
    <location>
        <begin position="352"/>
        <end position="377"/>
    </location>
</feature>
<feature type="transmembrane region" description="Helical" evidence="9">
    <location>
        <begin position="72"/>
        <end position="90"/>
    </location>
</feature>
<accession>A0A0R1H8B5</accession>
<keyword evidence="5 8" id="KW-0812">Transmembrane</keyword>
<keyword evidence="4" id="KW-1003">Cell membrane</keyword>
<feature type="transmembrane region" description="Helical" evidence="9">
    <location>
        <begin position="243"/>
        <end position="271"/>
    </location>
</feature>
<feature type="transmembrane region" description="Helical" evidence="9">
    <location>
        <begin position="416"/>
        <end position="436"/>
    </location>
</feature>
<dbReference type="PROSITE" id="PS01023">
    <property type="entry name" value="PTR2_2"/>
    <property type="match status" value="1"/>
</dbReference>
<protein>
    <submittedName>
        <fullName evidence="11">Di-tripeptide transporter</fullName>
    </submittedName>
</protein>
<evidence type="ECO:0000256" key="3">
    <source>
        <dbReference type="ARBA" id="ARBA00022448"/>
    </source>
</evidence>
<dbReference type="Pfam" id="PF00854">
    <property type="entry name" value="PTR2"/>
    <property type="match status" value="1"/>
</dbReference>
<feature type="transmembrane region" description="Helical" evidence="9">
    <location>
        <begin position="49"/>
        <end position="66"/>
    </location>
</feature>
<gene>
    <name evidence="11" type="ORF">FC07_GL002260</name>
</gene>
<feature type="transmembrane region" description="Helical" evidence="9">
    <location>
        <begin position="291"/>
        <end position="310"/>
    </location>
</feature>
<keyword evidence="7 9" id="KW-0472">Membrane</keyword>
<dbReference type="GO" id="GO:0006857">
    <property type="term" value="P:oligopeptide transport"/>
    <property type="evidence" value="ECO:0007669"/>
    <property type="project" value="InterPro"/>
</dbReference>
<feature type="transmembrane region" description="Helical" evidence="9">
    <location>
        <begin position="136"/>
        <end position="155"/>
    </location>
</feature>
<evidence type="ECO:0000256" key="9">
    <source>
        <dbReference type="SAM" id="Phobius"/>
    </source>
</evidence>
<feature type="transmembrane region" description="Helical" evidence="9">
    <location>
        <begin position="20"/>
        <end position="37"/>
    </location>
</feature>
<dbReference type="EMBL" id="AZDA01000034">
    <property type="protein sequence ID" value="KRK39858.1"/>
    <property type="molecule type" value="Genomic_DNA"/>
</dbReference>
<feature type="transmembrane region" description="Helical" evidence="9">
    <location>
        <begin position="111"/>
        <end position="130"/>
    </location>
</feature>
<dbReference type="SUPFAM" id="SSF103473">
    <property type="entry name" value="MFS general substrate transporter"/>
    <property type="match status" value="1"/>
</dbReference>
<dbReference type="PATRIC" id="fig|1423726.3.peg.2346"/>
<reference evidence="11 12" key="1">
    <citation type="journal article" date="2015" name="Genome Announc.">
        <title>Expanding the biotechnology potential of lactobacilli through comparative genomics of 213 strains and associated genera.</title>
        <authorList>
            <person name="Sun Z."/>
            <person name="Harris H.M."/>
            <person name="McCann A."/>
            <person name="Guo C."/>
            <person name="Argimon S."/>
            <person name="Zhang W."/>
            <person name="Yang X."/>
            <person name="Jeffery I.B."/>
            <person name="Cooney J.C."/>
            <person name="Kagawa T.F."/>
            <person name="Liu W."/>
            <person name="Song Y."/>
            <person name="Salvetti E."/>
            <person name="Wrobel A."/>
            <person name="Rasinkangas P."/>
            <person name="Parkhill J."/>
            <person name="Rea M.C."/>
            <person name="O'Sullivan O."/>
            <person name="Ritari J."/>
            <person name="Douillard F.P."/>
            <person name="Paul Ross R."/>
            <person name="Yang R."/>
            <person name="Briner A.E."/>
            <person name="Felis G.E."/>
            <person name="de Vos W.M."/>
            <person name="Barrangou R."/>
            <person name="Klaenhammer T.R."/>
            <person name="Caufield P.W."/>
            <person name="Cui Y."/>
            <person name="Zhang H."/>
            <person name="O'Toole P.W."/>
        </authorList>
    </citation>
    <scope>NUCLEOTIDE SEQUENCE [LARGE SCALE GENOMIC DNA]</scope>
    <source>
        <strain evidence="11 12">DSM 20003</strain>
    </source>
</reference>
<dbReference type="InterPro" id="IPR000109">
    <property type="entry name" value="POT_fam"/>
</dbReference>
<evidence type="ECO:0000259" key="10">
    <source>
        <dbReference type="PROSITE" id="PS50850"/>
    </source>
</evidence>
<dbReference type="InterPro" id="IPR005279">
    <property type="entry name" value="Dipep/tripep_permease"/>
</dbReference>
<dbReference type="CDD" id="cd17346">
    <property type="entry name" value="MFS_DtpA_like"/>
    <property type="match status" value="1"/>
</dbReference>
<comment type="subcellular location">
    <subcellularLocation>
        <location evidence="1">Cell membrane</location>
        <topology evidence="1">Multi-pass membrane protein</topology>
    </subcellularLocation>
    <subcellularLocation>
        <location evidence="8">Membrane</location>
        <topology evidence="8">Multi-pass membrane protein</topology>
    </subcellularLocation>
</comment>
<dbReference type="NCBIfam" id="TIGR00924">
    <property type="entry name" value="yjdL_sub1_fam"/>
    <property type="match status" value="1"/>
</dbReference>
<evidence type="ECO:0000256" key="6">
    <source>
        <dbReference type="ARBA" id="ARBA00022989"/>
    </source>
</evidence>
<feature type="domain" description="Major facilitator superfamily (MFS) profile" evidence="10">
    <location>
        <begin position="1"/>
        <end position="441"/>
    </location>
</feature>
<evidence type="ECO:0000256" key="2">
    <source>
        <dbReference type="ARBA" id="ARBA00005982"/>
    </source>
</evidence>
<feature type="transmembrane region" description="Helical" evidence="9">
    <location>
        <begin position="322"/>
        <end position="346"/>
    </location>
</feature>
<evidence type="ECO:0000256" key="1">
    <source>
        <dbReference type="ARBA" id="ARBA00004651"/>
    </source>
</evidence>
<dbReference type="PANTHER" id="PTHR23517">
    <property type="entry name" value="RESISTANCE PROTEIN MDTM, PUTATIVE-RELATED-RELATED"/>
    <property type="match status" value="1"/>
</dbReference>
<comment type="caution">
    <text evidence="11">The sequence shown here is derived from an EMBL/GenBank/DDBJ whole genome shotgun (WGS) entry which is preliminary data.</text>
</comment>
<dbReference type="InterPro" id="IPR018456">
    <property type="entry name" value="PTR2_symporter_CS"/>
</dbReference>
<dbReference type="Gene3D" id="1.20.1250.20">
    <property type="entry name" value="MFS general substrate transporter like domains"/>
    <property type="match status" value="1"/>
</dbReference>
<evidence type="ECO:0000313" key="12">
    <source>
        <dbReference type="Proteomes" id="UP000051461"/>
    </source>
</evidence>
<keyword evidence="12" id="KW-1185">Reference proteome</keyword>
<comment type="similarity">
    <text evidence="2 8">Belongs to the major facilitator superfamily. Proton-dependent oligopeptide transporter (POT/PTR) (TC 2.A.17) family.</text>
</comment>
<dbReference type="AlphaFoldDB" id="A0A0R1H8B5"/>
<dbReference type="InterPro" id="IPR020846">
    <property type="entry name" value="MFS_dom"/>
</dbReference>
<organism evidence="11 12">
    <name type="scientific">Loigolactobacillus bifermentans DSM 20003</name>
    <dbReference type="NCBI Taxonomy" id="1423726"/>
    <lineage>
        <taxon>Bacteria</taxon>
        <taxon>Bacillati</taxon>
        <taxon>Bacillota</taxon>
        <taxon>Bacilli</taxon>
        <taxon>Lactobacillales</taxon>
        <taxon>Lactobacillaceae</taxon>
        <taxon>Loigolactobacillus</taxon>
    </lineage>
</organism>
<feature type="transmembrane region" description="Helical" evidence="9">
    <location>
        <begin position="210"/>
        <end position="231"/>
    </location>
</feature>
<dbReference type="PANTHER" id="PTHR23517:SF15">
    <property type="entry name" value="PROTON-DEPENDENT OLIGOPEPTIDE FAMILY TRANSPORT PROTEIN"/>
    <property type="match status" value="1"/>
</dbReference>
<feature type="transmembrane region" description="Helical" evidence="9">
    <location>
        <begin position="185"/>
        <end position="204"/>
    </location>
</feature>
<dbReference type="GO" id="GO:0005886">
    <property type="term" value="C:plasma membrane"/>
    <property type="evidence" value="ECO:0007669"/>
    <property type="project" value="UniProtKB-SubCell"/>
</dbReference>
<dbReference type="PROSITE" id="PS50850">
    <property type="entry name" value="MFS"/>
    <property type="match status" value="1"/>
</dbReference>
<dbReference type="PROSITE" id="PS01022">
    <property type="entry name" value="PTR2_1"/>
    <property type="match status" value="1"/>
</dbReference>
<dbReference type="Proteomes" id="UP000051461">
    <property type="component" value="Unassembled WGS sequence"/>
</dbReference>
<proteinExistence type="inferred from homology"/>
<keyword evidence="3 8" id="KW-0813">Transport</keyword>
<dbReference type="InterPro" id="IPR050171">
    <property type="entry name" value="MFS_Transporters"/>
</dbReference>
<keyword evidence="6 9" id="KW-1133">Transmembrane helix</keyword>
<evidence type="ECO:0000256" key="4">
    <source>
        <dbReference type="ARBA" id="ARBA00022475"/>
    </source>
</evidence>
<dbReference type="InterPro" id="IPR036259">
    <property type="entry name" value="MFS_trans_sf"/>
</dbReference>